<dbReference type="PIRSF" id="PIRSF004486">
    <property type="entry name" value="MraW"/>
    <property type="match status" value="1"/>
</dbReference>
<dbReference type="PANTHER" id="PTHR11265:SF0">
    <property type="entry name" value="12S RRNA N4-METHYLCYTIDINE METHYLTRANSFERASE"/>
    <property type="match status" value="1"/>
</dbReference>
<keyword evidence="6 7" id="KW-0949">S-adenosyl-L-methionine</keyword>
<evidence type="ECO:0000256" key="6">
    <source>
        <dbReference type="ARBA" id="ARBA00022691"/>
    </source>
</evidence>
<dbReference type="PANTHER" id="PTHR11265">
    <property type="entry name" value="S-ADENOSYL-METHYLTRANSFERASE MRAW"/>
    <property type="match status" value="1"/>
</dbReference>
<dbReference type="InterPro" id="IPR002903">
    <property type="entry name" value="RsmH"/>
</dbReference>
<feature type="binding site" evidence="7">
    <location>
        <position position="55"/>
    </location>
    <ligand>
        <name>S-adenosyl-L-methionine</name>
        <dbReference type="ChEBI" id="CHEBI:59789"/>
    </ligand>
</feature>
<dbReference type="GO" id="GO:0070475">
    <property type="term" value="P:rRNA base methylation"/>
    <property type="evidence" value="ECO:0007669"/>
    <property type="project" value="UniProtKB-UniRule"/>
</dbReference>
<dbReference type="InterPro" id="IPR023397">
    <property type="entry name" value="SAM-dep_MeTrfase_MraW_recog"/>
</dbReference>
<evidence type="ECO:0000256" key="2">
    <source>
        <dbReference type="ARBA" id="ARBA00022490"/>
    </source>
</evidence>
<gene>
    <name evidence="7 9" type="primary">rsmH</name>
    <name evidence="9" type="ORF">FHK82_04085</name>
</gene>
<protein>
    <recommendedName>
        <fullName evidence="7">Ribosomal RNA small subunit methyltransferase H</fullName>
        <ecNumber evidence="7">2.1.1.199</ecNumber>
    </recommendedName>
    <alternativeName>
        <fullName evidence="7">16S rRNA m(4)C1402 methyltransferase</fullName>
    </alternativeName>
    <alternativeName>
        <fullName evidence="7">rRNA (cytosine-N(4)-)-methyltransferase RsmH</fullName>
    </alternativeName>
</protein>
<dbReference type="EC" id="2.1.1.199" evidence="7"/>
<dbReference type="GO" id="GO:0005737">
    <property type="term" value="C:cytoplasm"/>
    <property type="evidence" value="ECO:0007669"/>
    <property type="project" value="UniProtKB-SubCell"/>
</dbReference>
<proteinExistence type="inferred from homology"/>
<name>A0A558DBZ9_9GAMM</name>
<evidence type="ECO:0000256" key="8">
    <source>
        <dbReference type="SAM" id="MobiDB-lite"/>
    </source>
</evidence>
<keyword evidence="5 7" id="KW-0808">Transferase</keyword>
<dbReference type="SUPFAM" id="SSF53335">
    <property type="entry name" value="S-adenosyl-L-methionine-dependent methyltransferases"/>
    <property type="match status" value="1"/>
</dbReference>
<dbReference type="EMBL" id="VMRY01000009">
    <property type="protein sequence ID" value="TVT58555.1"/>
    <property type="molecule type" value="Genomic_DNA"/>
</dbReference>
<feature type="binding site" evidence="7">
    <location>
        <begin position="35"/>
        <end position="37"/>
    </location>
    <ligand>
        <name>S-adenosyl-L-methionine</name>
        <dbReference type="ChEBI" id="CHEBI:59789"/>
    </ligand>
</feature>
<evidence type="ECO:0000313" key="9">
    <source>
        <dbReference type="EMBL" id="TVT58555.1"/>
    </source>
</evidence>
<evidence type="ECO:0000256" key="5">
    <source>
        <dbReference type="ARBA" id="ARBA00022679"/>
    </source>
</evidence>
<feature type="region of interest" description="Disordered" evidence="8">
    <location>
        <begin position="285"/>
        <end position="311"/>
    </location>
</feature>
<comment type="catalytic activity">
    <reaction evidence="7">
        <text>cytidine(1402) in 16S rRNA + S-adenosyl-L-methionine = N(4)-methylcytidine(1402) in 16S rRNA + S-adenosyl-L-homocysteine + H(+)</text>
        <dbReference type="Rhea" id="RHEA:42928"/>
        <dbReference type="Rhea" id="RHEA-COMP:10286"/>
        <dbReference type="Rhea" id="RHEA-COMP:10287"/>
        <dbReference type="ChEBI" id="CHEBI:15378"/>
        <dbReference type="ChEBI" id="CHEBI:57856"/>
        <dbReference type="ChEBI" id="CHEBI:59789"/>
        <dbReference type="ChEBI" id="CHEBI:74506"/>
        <dbReference type="ChEBI" id="CHEBI:82748"/>
        <dbReference type="EC" id="2.1.1.199"/>
    </reaction>
</comment>
<evidence type="ECO:0000256" key="7">
    <source>
        <dbReference type="HAMAP-Rule" id="MF_01007"/>
    </source>
</evidence>
<evidence type="ECO:0000313" key="10">
    <source>
        <dbReference type="Proteomes" id="UP000317355"/>
    </source>
</evidence>
<evidence type="ECO:0000256" key="3">
    <source>
        <dbReference type="ARBA" id="ARBA00022552"/>
    </source>
</evidence>
<organism evidence="9 10">
    <name type="scientific">Sedimenticola thiotaurini</name>
    <dbReference type="NCBI Taxonomy" id="1543721"/>
    <lineage>
        <taxon>Bacteria</taxon>
        <taxon>Pseudomonadati</taxon>
        <taxon>Pseudomonadota</taxon>
        <taxon>Gammaproteobacteria</taxon>
        <taxon>Chromatiales</taxon>
        <taxon>Sedimenticolaceae</taxon>
        <taxon>Sedimenticola</taxon>
    </lineage>
</organism>
<dbReference type="NCBIfam" id="TIGR00006">
    <property type="entry name" value="16S rRNA (cytosine(1402)-N(4))-methyltransferase RsmH"/>
    <property type="match status" value="1"/>
</dbReference>
<feature type="binding site" evidence="7">
    <location>
        <position position="81"/>
    </location>
    <ligand>
        <name>S-adenosyl-L-methionine</name>
        <dbReference type="ChEBI" id="CHEBI:59789"/>
    </ligand>
</feature>
<dbReference type="GO" id="GO:0071424">
    <property type="term" value="F:rRNA (cytosine-N4-)-methyltransferase activity"/>
    <property type="evidence" value="ECO:0007669"/>
    <property type="project" value="UniProtKB-UniRule"/>
</dbReference>
<dbReference type="SUPFAM" id="SSF81799">
    <property type="entry name" value="Putative methyltransferase TM0872, insert domain"/>
    <property type="match status" value="1"/>
</dbReference>
<feature type="binding site" evidence="7">
    <location>
        <position position="103"/>
    </location>
    <ligand>
        <name>S-adenosyl-L-methionine</name>
        <dbReference type="ChEBI" id="CHEBI:59789"/>
    </ligand>
</feature>
<accession>A0A558DBZ9</accession>
<keyword evidence="2 7" id="KW-0963">Cytoplasm</keyword>
<dbReference type="InterPro" id="IPR029063">
    <property type="entry name" value="SAM-dependent_MTases_sf"/>
</dbReference>
<dbReference type="Pfam" id="PF01795">
    <property type="entry name" value="Methyltransf_5"/>
    <property type="match status" value="1"/>
</dbReference>
<dbReference type="STRING" id="1543721.AAY24_09470"/>
<dbReference type="Gene3D" id="1.10.150.170">
    <property type="entry name" value="Putative methyltransferase TM0872, insert domain"/>
    <property type="match status" value="1"/>
</dbReference>
<dbReference type="FunFam" id="1.10.150.170:FF:000001">
    <property type="entry name" value="Ribosomal RNA small subunit methyltransferase H"/>
    <property type="match status" value="1"/>
</dbReference>
<dbReference type="HAMAP" id="MF_01007">
    <property type="entry name" value="16SrRNA_methyltr_H"/>
    <property type="match status" value="1"/>
</dbReference>
<dbReference type="Gene3D" id="3.40.50.150">
    <property type="entry name" value="Vaccinia Virus protein VP39"/>
    <property type="match status" value="1"/>
</dbReference>
<feature type="binding site" evidence="7">
    <location>
        <position position="110"/>
    </location>
    <ligand>
        <name>S-adenosyl-L-methionine</name>
        <dbReference type="ChEBI" id="CHEBI:59789"/>
    </ligand>
</feature>
<comment type="similarity">
    <text evidence="1 7">Belongs to the methyltransferase superfamily. RsmH family.</text>
</comment>
<dbReference type="AlphaFoldDB" id="A0A558DBZ9"/>
<sequence length="311" mass="34407">MDNKDIHHPVLFREALEALNITPGGNYIDGTFGRGGHSAAILQNLKESGRLLAIDKDPDAIACAGERFSGDERFAIRQGSFAMLEQFAEEGGFAGQVNGLLLDLGVSSPQLDKAERGFSFLNDGPLDMRMDNTAGVSAADWLKVAEVDEMAQVFKTFGEERYAKRIARAIAEARLERQIETTRQLSEIVSAANPSWEKGKHPATRCFQAIRIYINRELDDLMACLEQSLRVLAPGGRLVVISFHSLEDRIVKRFMRDAARGEQYPAGIPVTELQRNASLNLVGKATKPSKQEIDQNPRARSAVLRVAERKQ</sequence>
<keyword evidence="4 7" id="KW-0489">Methyltransferase</keyword>
<comment type="caution">
    <text evidence="9">The sequence shown here is derived from an EMBL/GenBank/DDBJ whole genome shotgun (WGS) entry which is preliminary data.</text>
</comment>
<evidence type="ECO:0000256" key="4">
    <source>
        <dbReference type="ARBA" id="ARBA00022603"/>
    </source>
</evidence>
<comment type="function">
    <text evidence="7">Specifically methylates the N4 position of cytidine in position 1402 (C1402) of 16S rRNA.</text>
</comment>
<keyword evidence="3 7" id="KW-0698">rRNA processing</keyword>
<evidence type="ECO:0000256" key="1">
    <source>
        <dbReference type="ARBA" id="ARBA00010396"/>
    </source>
</evidence>
<dbReference type="Proteomes" id="UP000317355">
    <property type="component" value="Unassembled WGS sequence"/>
</dbReference>
<comment type="subcellular location">
    <subcellularLocation>
        <location evidence="7">Cytoplasm</location>
    </subcellularLocation>
</comment>
<reference evidence="9 10" key="1">
    <citation type="submission" date="2019-07" db="EMBL/GenBank/DDBJ databases">
        <title>The pathways for chlorine oxyanion respiration interact through the shared metabolite chlorate.</title>
        <authorList>
            <person name="Barnum T.P."/>
            <person name="Cheng Y."/>
            <person name="Hill K.A."/>
            <person name="Lucas L.N."/>
            <person name="Carlson H.K."/>
            <person name="Coates J.D."/>
        </authorList>
    </citation>
    <scope>NUCLEOTIDE SEQUENCE [LARGE SCALE GENOMIC DNA]</scope>
    <source>
        <strain evidence="9">BK-3</strain>
    </source>
</reference>